<dbReference type="Gene3D" id="3.40.50.620">
    <property type="entry name" value="HUPs"/>
    <property type="match status" value="2"/>
</dbReference>
<evidence type="ECO:0000256" key="1">
    <source>
        <dbReference type="ARBA" id="ARBA00004305"/>
    </source>
</evidence>
<dbReference type="PANTHER" id="PTHR43153">
    <property type="entry name" value="ELECTRON TRANSFER FLAVOPROTEIN ALPHA"/>
    <property type="match status" value="1"/>
</dbReference>
<dbReference type="AlphaFoldDB" id="A0AAE0RZX2"/>
<dbReference type="Pfam" id="PF01012">
    <property type="entry name" value="ETF"/>
    <property type="match status" value="2"/>
</dbReference>
<dbReference type="GO" id="GO:0033539">
    <property type="term" value="P:fatty acid beta-oxidation using acyl-CoA dehydrogenase"/>
    <property type="evidence" value="ECO:0007669"/>
    <property type="project" value="TreeGrafter"/>
</dbReference>
<feature type="domain" description="Electron transfer flavoprotein alpha/beta-subunit N-terminal" evidence="3">
    <location>
        <begin position="3"/>
        <end position="183"/>
    </location>
</feature>
<sequence length="473" mass="51641">MSFIVNPYDEWYALTKSLILKETLSEPVEIVLLCVGDANVEPLIRKALSIGGDRAIRVNAESHDSKFIAFQISEIAKAEKYNLIIGGKETISYNGGLVLSMVAEFMEAPFFNEITKLEFKDTAWIGQVNAEGGYQVLKAKPNTPVIASCAKGLAEQRFASLKEKKVRYSELEIVSVGSALAKQLNRTSIMVVFGEFSHELEFTRIGAQKIYHITNTQRYDNAFVSKVLNEIAITEEADICILPHNSFGKSVSGRLSVKLNAACVSGVTAFEEVSTQSSKLKKNVFSGKALAHVLVTTQKQVWTWVANSFPVSSDSSNQENTAQLIPYNVDFPTDIDILETNNNLTTTISLPSAEKVVSGGRGLGGPEHWEMIEELAMLLGAATACSRPVSDSGWRPHHEHVGQTGLTIRPNLYIAVAISGSTQHLAGVNGSKLIVVINSDPEAPFFHSADYGIVGDAFVIIPKLIELIRKHQS</sequence>
<gene>
    <name evidence="4" type="ORF">CHS0354_024159</name>
</gene>
<reference evidence="4" key="2">
    <citation type="journal article" date="2021" name="Genome Biol. Evol.">
        <title>Developing a high-quality reference genome for a parasitic bivalve with doubly uniparental inheritance (Bivalvia: Unionida).</title>
        <authorList>
            <person name="Smith C.H."/>
        </authorList>
    </citation>
    <scope>NUCLEOTIDE SEQUENCE</scope>
    <source>
        <strain evidence="4">CHS0354</strain>
        <tissue evidence="4">Mantle</tissue>
    </source>
</reference>
<evidence type="ECO:0000313" key="5">
    <source>
        <dbReference type="Proteomes" id="UP001195483"/>
    </source>
</evidence>
<dbReference type="InterPro" id="IPR014729">
    <property type="entry name" value="Rossmann-like_a/b/a_fold"/>
</dbReference>
<keyword evidence="5" id="KW-1185">Reference proteome</keyword>
<comment type="similarity">
    <text evidence="2">Belongs to the ETF alpha-subunit/FixB family.</text>
</comment>
<dbReference type="InterPro" id="IPR014730">
    <property type="entry name" value="ETF_a/b_N"/>
</dbReference>
<dbReference type="InterPro" id="IPR029035">
    <property type="entry name" value="DHS-like_NAD/FAD-binding_dom"/>
</dbReference>
<dbReference type="PANTHER" id="PTHR43153:SF1">
    <property type="entry name" value="ELECTRON TRANSFER FLAVOPROTEIN SUBUNIT ALPHA, MITOCHONDRIAL"/>
    <property type="match status" value="1"/>
</dbReference>
<proteinExistence type="inferred from homology"/>
<dbReference type="GO" id="GO:0009055">
    <property type="term" value="F:electron transfer activity"/>
    <property type="evidence" value="ECO:0007669"/>
    <property type="project" value="InterPro"/>
</dbReference>
<organism evidence="4 5">
    <name type="scientific">Potamilus streckersoni</name>
    <dbReference type="NCBI Taxonomy" id="2493646"/>
    <lineage>
        <taxon>Eukaryota</taxon>
        <taxon>Metazoa</taxon>
        <taxon>Spiralia</taxon>
        <taxon>Lophotrochozoa</taxon>
        <taxon>Mollusca</taxon>
        <taxon>Bivalvia</taxon>
        <taxon>Autobranchia</taxon>
        <taxon>Heteroconchia</taxon>
        <taxon>Palaeoheterodonta</taxon>
        <taxon>Unionida</taxon>
        <taxon>Unionoidea</taxon>
        <taxon>Unionidae</taxon>
        <taxon>Ambleminae</taxon>
        <taxon>Lampsilini</taxon>
        <taxon>Potamilus</taxon>
    </lineage>
</organism>
<dbReference type="Pfam" id="PF00766">
    <property type="entry name" value="ETF_alpha"/>
    <property type="match status" value="1"/>
</dbReference>
<accession>A0AAE0RZX2</accession>
<evidence type="ECO:0000313" key="4">
    <source>
        <dbReference type="EMBL" id="KAK3582605.1"/>
    </source>
</evidence>
<reference evidence="4" key="3">
    <citation type="submission" date="2023-05" db="EMBL/GenBank/DDBJ databases">
        <authorList>
            <person name="Smith C.H."/>
        </authorList>
    </citation>
    <scope>NUCLEOTIDE SEQUENCE</scope>
    <source>
        <strain evidence="4">CHS0354</strain>
        <tissue evidence="4">Mantle</tissue>
    </source>
</reference>
<dbReference type="GO" id="GO:0050660">
    <property type="term" value="F:flavin adenine dinucleotide binding"/>
    <property type="evidence" value="ECO:0007669"/>
    <property type="project" value="InterPro"/>
</dbReference>
<dbReference type="GO" id="GO:0005759">
    <property type="term" value="C:mitochondrial matrix"/>
    <property type="evidence" value="ECO:0007669"/>
    <property type="project" value="UniProtKB-SubCell"/>
</dbReference>
<dbReference type="SUPFAM" id="SSF52402">
    <property type="entry name" value="Adenine nucleotide alpha hydrolases-like"/>
    <property type="match status" value="2"/>
</dbReference>
<dbReference type="InterPro" id="IPR001308">
    <property type="entry name" value="ETF_a/FixB"/>
</dbReference>
<dbReference type="SUPFAM" id="SSF52467">
    <property type="entry name" value="DHS-like NAD/FAD-binding domain"/>
    <property type="match status" value="1"/>
</dbReference>
<comment type="caution">
    <text evidence="4">The sequence shown here is derived from an EMBL/GenBank/DDBJ whole genome shotgun (WGS) entry which is preliminary data.</text>
</comment>
<dbReference type="Gene3D" id="3.40.50.1220">
    <property type="entry name" value="TPP-binding domain"/>
    <property type="match status" value="1"/>
</dbReference>
<evidence type="ECO:0000259" key="3">
    <source>
        <dbReference type="SMART" id="SM00893"/>
    </source>
</evidence>
<evidence type="ECO:0000256" key="2">
    <source>
        <dbReference type="ARBA" id="ARBA00005817"/>
    </source>
</evidence>
<dbReference type="InterPro" id="IPR014731">
    <property type="entry name" value="ETF_asu_C"/>
</dbReference>
<protein>
    <recommendedName>
        <fullName evidence="3">Electron transfer flavoprotein alpha/beta-subunit N-terminal domain-containing protein</fullName>
    </recommendedName>
</protein>
<dbReference type="Proteomes" id="UP001195483">
    <property type="component" value="Unassembled WGS sequence"/>
</dbReference>
<reference evidence="4" key="1">
    <citation type="journal article" date="2021" name="Genome Biol. Evol.">
        <title>A High-Quality Reference Genome for a Parasitic Bivalve with Doubly Uniparental Inheritance (Bivalvia: Unionida).</title>
        <authorList>
            <person name="Smith C.H."/>
        </authorList>
    </citation>
    <scope>NUCLEOTIDE SEQUENCE</scope>
    <source>
        <strain evidence="4">CHS0354</strain>
    </source>
</reference>
<comment type="subcellular location">
    <subcellularLocation>
        <location evidence="1">Mitochondrion matrix</location>
    </subcellularLocation>
</comment>
<name>A0AAE0RZX2_9BIVA</name>
<dbReference type="SMART" id="SM00893">
    <property type="entry name" value="ETF"/>
    <property type="match status" value="1"/>
</dbReference>
<dbReference type="EMBL" id="JAEAOA010001427">
    <property type="protein sequence ID" value="KAK3582605.1"/>
    <property type="molecule type" value="Genomic_DNA"/>
</dbReference>